<evidence type="ECO:0000256" key="1">
    <source>
        <dbReference type="SAM" id="MobiDB-lite"/>
    </source>
</evidence>
<organism evidence="2 3">
    <name type="scientific">Candolleomyces aberdarensis</name>
    <dbReference type="NCBI Taxonomy" id="2316362"/>
    <lineage>
        <taxon>Eukaryota</taxon>
        <taxon>Fungi</taxon>
        <taxon>Dikarya</taxon>
        <taxon>Basidiomycota</taxon>
        <taxon>Agaricomycotina</taxon>
        <taxon>Agaricomycetes</taxon>
        <taxon>Agaricomycetidae</taxon>
        <taxon>Agaricales</taxon>
        <taxon>Agaricineae</taxon>
        <taxon>Psathyrellaceae</taxon>
        <taxon>Candolleomyces</taxon>
    </lineage>
</organism>
<feature type="region of interest" description="Disordered" evidence="1">
    <location>
        <begin position="93"/>
        <end position="167"/>
    </location>
</feature>
<proteinExistence type="predicted"/>
<dbReference type="Proteomes" id="UP000290288">
    <property type="component" value="Unassembled WGS sequence"/>
</dbReference>
<comment type="caution">
    <text evidence="2">The sequence shown here is derived from an EMBL/GenBank/DDBJ whole genome shotgun (WGS) entry which is preliminary data.</text>
</comment>
<evidence type="ECO:0000313" key="3">
    <source>
        <dbReference type="Proteomes" id="UP000290288"/>
    </source>
</evidence>
<name>A0A4Q2DR46_9AGAR</name>
<keyword evidence="3" id="KW-1185">Reference proteome</keyword>
<protein>
    <submittedName>
        <fullName evidence="2">Uncharacterized protein</fullName>
    </submittedName>
</protein>
<accession>A0A4Q2DR46</accession>
<evidence type="ECO:0000313" key="2">
    <source>
        <dbReference type="EMBL" id="RXW21474.1"/>
    </source>
</evidence>
<dbReference type="AlphaFoldDB" id="A0A4Q2DR46"/>
<dbReference type="EMBL" id="SDEE01000106">
    <property type="protein sequence ID" value="RXW21474.1"/>
    <property type="molecule type" value="Genomic_DNA"/>
</dbReference>
<reference evidence="2 3" key="1">
    <citation type="submission" date="2019-01" db="EMBL/GenBank/DDBJ databases">
        <title>Draft genome sequence of Psathyrella aberdarensis IHI B618.</title>
        <authorList>
            <person name="Buettner E."/>
            <person name="Kellner H."/>
        </authorList>
    </citation>
    <scope>NUCLEOTIDE SEQUENCE [LARGE SCALE GENOMIC DNA]</scope>
    <source>
        <strain evidence="2 3">IHI B618</strain>
    </source>
</reference>
<feature type="compositionally biased region" description="Acidic residues" evidence="1">
    <location>
        <begin position="136"/>
        <end position="146"/>
    </location>
</feature>
<sequence length="209" mass="23240">MDLFKGLFGFRRTEDDKSQRNSMQLDRAVEAITKNIPDVDLAYLEDFVANLLPAHGLDRTIKMTVDYLKDNPDYLKFVHYRDPAGVRVEAIQERDSEDLGDEEHSEHVVDDDEGESNFEGDGSDGEDGESFGGQEADGESSEDGVSDGELVPYAEVNENEQEREREHVVDAASLRFPTVMSSSAPLATPSVFTASSTTLLFSLWSKHQS</sequence>
<gene>
    <name evidence="2" type="ORF">EST38_g4382</name>
</gene>
<feature type="compositionally biased region" description="Acidic residues" evidence="1">
    <location>
        <begin position="109"/>
        <end position="129"/>
    </location>
</feature>